<evidence type="ECO:0000259" key="13">
    <source>
        <dbReference type="PROSITE" id="PS50893"/>
    </source>
</evidence>
<dbReference type="EMBL" id="JAMZMK010006098">
    <property type="protein sequence ID" value="KAI7750667.1"/>
    <property type="molecule type" value="Genomic_DNA"/>
</dbReference>
<evidence type="ECO:0000256" key="9">
    <source>
        <dbReference type="ARBA" id="ARBA00022989"/>
    </source>
</evidence>
<dbReference type="InterPro" id="IPR050173">
    <property type="entry name" value="ABC_transporter_C-like"/>
</dbReference>
<keyword evidence="7" id="KW-0547">Nucleotide-binding</keyword>
<comment type="subcellular location">
    <subcellularLocation>
        <location evidence="1">Cell membrane</location>
        <topology evidence="1">Multi-pass membrane protein</topology>
    </subcellularLocation>
</comment>
<keyword evidence="10" id="KW-0472">Membrane</keyword>
<dbReference type="GO" id="GO:0005524">
    <property type="term" value="F:ATP binding"/>
    <property type="evidence" value="ECO:0007669"/>
    <property type="project" value="UniProtKB-KW"/>
</dbReference>
<dbReference type="SUPFAM" id="SSF52540">
    <property type="entry name" value="P-loop containing nucleoside triphosphate hydrolases"/>
    <property type="match status" value="1"/>
</dbReference>
<evidence type="ECO:0000256" key="6">
    <source>
        <dbReference type="ARBA" id="ARBA00022692"/>
    </source>
</evidence>
<evidence type="ECO:0000256" key="7">
    <source>
        <dbReference type="ARBA" id="ARBA00022741"/>
    </source>
</evidence>
<gene>
    <name evidence="14" type="ORF">M8C21_029511</name>
</gene>
<keyword evidence="8" id="KW-0067">ATP-binding</keyword>
<organism evidence="14 15">
    <name type="scientific">Ambrosia artemisiifolia</name>
    <name type="common">Common ragweed</name>
    <dbReference type="NCBI Taxonomy" id="4212"/>
    <lineage>
        <taxon>Eukaryota</taxon>
        <taxon>Viridiplantae</taxon>
        <taxon>Streptophyta</taxon>
        <taxon>Embryophyta</taxon>
        <taxon>Tracheophyta</taxon>
        <taxon>Spermatophyta</taxon>
        <taxon>Magnoliopsida</taxon>
        <taxon>eudicotyledons</taxon>
        <taxon>Gunneridae</taxon>
        <taxon>Pentapetalae</taxon>
        <taxon>asterids</taxon>
        <taxon>campanulids</taxon>
        <taxon>Asterales</taxon>
        <taxon>Asteraceae</taxon>
        <taxon>Asteroideae</taxon>
        <taxon>Heliantheae alliance</taxon>
        <taxon>Heliantheae</taxon>
        <taxon>Ambrosia</taxon>
    </lineage>
</organism>
<evidence type="ECO:0000256" key="10">
    <source>
        <dbReference type="ARBA" id="ARBA00023136"/>
    </source>
</evidence>
<evidence type="ECO:0000313" key="15">
    <source>
        <dbReference type="Proteomes" id="UP001206925"/>
    </source>
</evidence>
<evidence type="ECO:0000256" key="2">
    <source>
        <dbReference type="ARBA" id="ARBA00009726"/>
    </source>
</evidence>
<dbReference type="CDD" id="cd03244">
    <property type="entry name" value="ABCC_MRP_domain2"/>
    <property type="match status" value="1"/>
</dbReference>
<dbReference type="GO" id="GO:0005886">
    <property type="term" value="C:plasma membrane"/>
    <property type="evidence" value="ECO:0007669"/>
    <property type="project" value="UniProtKB-SubCell"/>
</dbReference>
<keyword evidence="4" id="KW-0813">Transport</keyword>
<name>A0AAD5D074_AMBAR</name>
<protein>
    <recommendedName>
        <fullName evidence="3">ABC-type xenobiotic transporter</fullName>
        <ecNumber evidence="3">7.6.2.2</ecNumber>
    </recommendedName>
</protein>
<comment type="catalytic activity">
    <reaction evidence="12">
        <text>ATP + H2O + xenobioticSide 1 = ADP + phosphate + xenobioticSide 2.</text>
        <dbReference type="EC" id="7.6.2.2"/>
    </reaction>
</comment>
<dbReference type="PROSITE" id="PS50893">
    <property type="entry name" value="ABC_TRANSPORTER_2"/>
    <property type="match status" value="1"/>
</dbReference>
<evidence type="ECO:0000256" key="3">
    <source>
        <dbReference type="ARBA" id="ARBA00012191"/>
    </source>
</evidence>
<keyword evidence="6" id="KW-0812">Transmembrane</keyword>
<dbReference type="GO" id="GO:0016887">
    <property type="term" value="F:ATP hydrolysis activity"/>
    <property type="evidence" value="ECO:0007669"/>
    <property type="project" value="InterPro"/>
</dbReference>
<dbReference type="InterPro" id="IPR003593">
    <property type="entry name" value="AAA+_ATPase"/>
</dbReference>
<dbReference type="Proteomes" id="UP001206925">
    <property type="component" value="Unassembled WGS sequence"/>
</dbReference>
<dbReference type="InterPro" id="IPR027417">
    <property type="entry name" value="P-loop_NTPase"/>
</dbReference>
<accession>A0AAD5D074</accession>
<dbReference type="GO" id="GO:0008559">
    <property type="term" value="F:ABC-type xenobiotic transporter activity"/>
    <property type="evidence" value="ECO:0007669"/>
    <property type="project" value="UniProtKB-EC"/>
</dbReference>
<evidence type="ECO:0000256" key="8">
    <source>
        <dbReference type="ARBA" id="ARBA00022840"/>
    </source>
</evidence>
<evidence type="ECO:0000313" key="14">
    <source>
        <dbReference type="EMBL" id="KAI7750667.1"/>
    </source>
</evidence>
<dbReference type="Gene3D" id="3.40.50.300">
    <property type="entry name" value="P-loop containing nucleotide triphosphate hydrolases"/>
    <property type="match status" value="1"/>
</dbReference>
<proteinExistence type="inferred from homology"/>
<evidence type="ECO:0000256" key="11">
    <source>
        <dbReference type="ARBA" id="ARBA00023180"/>
    </source>
</evidence>
<keyword evidence="11" id="KW-0325">Glycoprotein</keyword>
<evidence type="ECO:0000256" key="1">
    <source>
        <dbReference type="ARBA" id="ARBA00004651"/>
    </source>
</evidence>
<dbReference type="AlphaFoldDB" id="A0AAD5D074"/>
<dbReference type="PANTHER" id="PTHR24223">
    <property type="entry name" value="ATP-BINDING CASSETTE SUB-FAMILY C"/>
    <property type="match status" value="1"/>
</dbReference>
<evidence type="ECO:0000256" key="5">
    <source>
        <dbReference type="ARBA" id="ARBA00022475"/>
    </source>
</evidence>
<evidence type="ECO:0000256" key="12">
    <source>
        <dbReference type="ARBA" id="ARBA00034018"/>
    </source>
</evidence>
<dbReference type="EC" id="7.6.2.2" evidence="3"/>
<feature type="domain" description="ABC transporter" evidence="13">
    <location>
        <begin position="21"/>
        <end position="240"/>
    </location>
</feature>
<dbReference type="Pfam" id="PF00005">
    <property type="entry name" value="ABC_tran"/>
    <property type="match status" value="1"/>
</dbReference>
<sequence length="250" mass="27664">MGHDGLSELSMGETLGGGNLLVKEDVFPRRLRYRPNAPLILKGITCTFKEGTRIGVVGRTGSGKTTLITALFRLVEPDSGRILIDGVNICDIGLKDLRMKLSVIPQEPTLFRGSIRSNLDPLGFHSDDEIWKALEKCQLKSTITDLPNLLESSGRVLLRRNKILVLDEATASIDSTTDAIIQRIIREEFSSCTVITVAHRVPTVIDSDKVMVLSFGEMVEYGEPSKLIEMDSLFSKLVAEYWASCTKNPR</sequence>
<evidence type="ECO:0000256" key="4">
    <source>
        <dbReference type="ARBA" id="ARBA00022448"/>
    </source>
</evidence>
<comment type="similarity">
    <text evidence="2">Belongs to the ABC transporter superfamily. ABCC family. Conjugate transporter (TC 3.A.1.208) subfamily.</text>
</comment>
<keyword evidence="9" id="KW-1133">Transmembrane helix</keyword>
<comment type="caution">
    <text evidence="14">The sequence shown here is derived from an EMBL/GenBank/DDBJ whole genome shotgun (WGS) entry which is preliminary data.</text>
</comment>
<keyword evidence="15" id="KW-1185">Reference proteome</keyword>
<reference evidence="14" key="1">
    <citation type="submission" date="2022-06" db="EMBL/GenBank/DDBJ databases">
        <title>Uncovering the hologenomic basis of an extraordinary plant invasion.</title>
        <authorList>
            <person name="Bieker V.C."/>
            <person name="Martin M.D."/>
            <person name="Gilbert T."/>
            <person name="Hodgins K."/>
            <person name="Battlay P."/>
            <person name="Petersen B."/>
            <person name="Wilson J."/>
        </authorList>
    </citation>
    <scope>NUCLEOTIDE SEQUENCE</scope>
    <source>
        <strain evidence="14">AA19_3_7</strain>
        <tissue evidence="14">Leaf</tissue>
    </source>
</reference>
<dbReference type="FunFam" id="3.40.50.300:FF:002145">
    <property type="entry name" value="ABC transporter (MsbA subfamily)"/>
    <property type="match status" value="1"/>
</dbReference>
<dbReference type="SMART" id="SM00382">
    <property type="entry name" value="AAA"/>
    <property type="match status" value="1"/>
</dbReference>
<dbReference type="PANTHER" id="PTHR24223:SF430">
    <property type="entry name" value="ABC-TYPE XENOBIOTIC TRANSPORTER"/>
    <property type="match status" value="1"/>
</dbReference>
<keyword evidence="5" id="KW-1003">Cell membrane</keyword>
<dbReference type="InterPro" id="IPR003439">
    <property type="entry name" value="ABC_transporter-like_ATP-bd"/>
</dbReference>